<dbReference type="PANTHER" id="PTHR12192:SF26">
    <property type="entry name" value="GLUTATHIONE-SPECIFIC GAMMA-GLUTAMYLCYCLOTRANSFERASE 1"/>
    <property type="match status" value="1"/>
</dbReference>
<dbReference type="WBParaSite" id="maker-uti_cns_0009084-snap-gene-0.3-mRNA-1">
    <property type="protein sequence ID" value="maker-uti_cns_0009084-snap-gene-0.3-mRNA-1"/>
    <property type="gene ID" value="maker-uti_cns_0009084-snap-gene-0.3"/>
</dbReference>
<evidence type="ECO:0000256" key="2">
    <source>
        <dbReference type="ARBA" id="ARBA00023239"/>
    </source>
</evidence>
<dbReference type="Proteomes" id="UP000095280">
    <property type="component" value="Unplaced"/>
</dbReference>
<dbReference type="GO" id="GO:0006751">
    <property type="term" value="P:glutathione catabolic process"/>
    <property type="evidence" value="ECO:0007669"/>
    <property type="project" value="InterPro"/>
</dbReference>
<comment type="catalytic activity">
    <reaction evidence="3">
        <text>glutathione = L-cysteinylglycine + 5-oxo-L-proline</text>
        <dbReference type="Rhea" id="RHEA:47724"/>
        <dbReference type="ChEBI" id="CHEBI:57925"/>
        <dbReference type="ChEBI" id="CHEBI:58402"/>
        <dbReference type="ChEBI" id="CHEBI:61694"/>
        <dbReference type="EC" id="4.3.2.7"/>
    </reaction>
</comment>
<comment type="similarity">
    <text evidence="1">Belongs to the gamma-glutamylcyclotransferase family. ChaC subfamily.</text>
</comment>
<sequence length="278" mass="31412">MPPIELEKLIQDLVSVDGSLRIFGYGSLIWKPNFPFKSRTVGYIKGYERRFYQGTTTHRGTPEWPGRVATLIEAKPGTVEENPSNIAITSGCTSPLVWGVAYELRGLADIRSALAHLAEREMILGGYRFDCVQFYPYLGRRAKPEDVAAAAYSVQVYIAEPGNDQYLGSAPLDIQAYQIARAEGFCGRNIEYVKKVAVFMLEEVPNGQDKDRHVFELVRRAEAFLYEEDDLTEEQKALMPVRVLCPHGDHQLREANAKCTCQLADRRYSDEVLRDVIL</sequence>
<dbReference type="InterPro" id="IPR013024">
    <property type="entry name" value="GGCT-like"/>
</dbReference>
<evidence type="ECO:0000256" key="1">
    <source>
        <dbReference type="ARBA" id="ARBA00009662"/>
    </source>
</evidence>
<evidence type="ECO:0000313" key="6">
    <source>
        <dbReference type="WBParaSite" id="maker-uti_cns_0009959-snap-gene-0.3-mRNA-1"/>
    </source>
</evidence>
<dbReference type="WBParaSite" id="maker-uti_cns_0009959-snap-gene-0.3-mRNA-1">
    <property type="protein sequence ID" value="maker-uti_cns_0009959-snap-gene-0.3-mRNA-1"/>
    <property type="gene ID" value="maker-uti_cns_0009959-snap-gene-0.3"/>
</dbReference>
<organism evidence="4 6">
    <name type="scientific">Macrostomum lignano</name>
    <dbReference type="NCBI Taxonomy" id="282301"/>
    <lineage>
        <taxon>Eukaryota</taxon>
        <taxon>Metazoa</taxon>
        <taxon>Spiralia</taxon>
        <taxon>Lophotrochozoa</taxon>
        <taxon>Platyhelminthes</taxon>
        <taxon>Rhabditophora</taxon>
        <taxon>Macrostomorpha</taxon>
        <taxon>Macrostomida</taxon>
        <taxon>Macrostomidae</taxon>
        <taxon>Macrostomum</taxon>
    </lineage>
</organism>
<reference evidence="5 6" key="1">
    <citation type="submission" date="2016-11" db="UniProtKB">
        <authorList>
            <consortium name="WormBaseParasite"/>
        </authorList>
    </citation>
    <scope>IDENTIFICATION</scope>
</reference>
<dbReference type="PANTHER" id="PTHR12192">
    <property type="entry name" value="CATION TRANSPORT PROTEIN CHAC-RELATED"/>
    <property type="match status" value="1"/>
</dbReference>
<name>A0A1I8I645_9PLAT</name>
<proteinExistence type="inferred from homology"/>
<dbReference type="Gene3D" id="3.10.490.10">
    <property type="entry name" value="Gamma-glutamyl cyclotransferase-like"/>
    <property type="match status" value="1"/>
</dbReference>
<dbReference type="GO" id="GO:0061928">
    <property type="term" value="F:glutathione specific gamma-glutamylcyclotransferase activity"/>
    <property type="evidence" value="ECO:0007669"/>
    <property type="project" value="UniProtKB-EC"/>
</dbReference>
<evidence type="ECO:0000256" key="3">
    <source>
        <dbReference type="ARBA" id="ARBA00048073"/>
    </source>
</evidence>
<dbReference type="OrthoDB" id="1933483at2759"/>
<accession>A0A1I8I645</accession>
<protein>
    <submittedName>
        <fullName evidence="5 6">Gamma-glutamylcyclotransferase</fullName>
    </submittedName>
</protein>
<dbReference type="STRING" id="282301.A0A1I8I645"/>
<keyword evidence="4" id="KW-1185">Reference proteome</keyword>
<dbReference type="CDD" id="cd06661">
    <property type="entry name" value="GGCT_like"/>
    <property type="match status" value="1"/>
</dbReference>
<dbReference type="GO" id="GO:0005737">
    <property type="term" value="C:cytoplasm"/>
    <property type="evidence" value="ECO:0007669"/>
    <property type="project" value="TreeGrafter"/>
</dbReference>
<dbReference type="AlphaFoldDB" id="A0A1I8I645"/>
<dbReference type="Pfam" id="PF04752">
    <property type="entry name" value="ChaC"/>
    <property type="match status" value="1"/>
</dbReference>
<evidence type="ECO:0000313" key="5">
    <source>
        <dbReference type="WBParaSite" id="maker-uti_cns_0009084-snap-gene-0.3-mRNA-1"/>
    </source>
</evidence>
<keyword evidence="2" id="KW-0456">Lyase</keyword>
<evidence type="ECO:0000313" key="4">
    <source>
        <dbReference type="Proteomes" id="UP000095280"/>
    </source>
</evidence>
<dbReference type="InterPro" id="IPR006840">
    <property type="entry name" value="ChaC"/>
</dbReference>